<keyword evidence="3" id="KW-1185">Reference proteome</keyword>
<proteinExistence type="predicted"/>
<organism evidence="2 3">
    <name type="scientific">Pleuronectes platessa</name>
    <name type="common">European plaice</name>
    <dbReference type="NCBI Taxonomy" id="8262"/>
    <lineage>
        <taxon>Eukaryota</taxon>
        <taxon>Metazoa</taxon>
        <taxon>Chordata</taxon>
        <taxon>Craniata</taxon>
        <taxon>Vertebrata</taxon>
        <taxon>Euteleostomi</taxon>
        <taxon>Actinopterygii</taxon>
        <taxon>Neopterygii</taxon>
        <taxon>Teleostei</taxon>
        <taxon>Neoteleostei</taxon>
        <taxon>Acanthomorphata</taxon>
        <taxon>Carangaria</taxon>
        <taxon>Pleuronectiformes</taxon>
        <taxon>Pleuronectoidei</taxon>
        <taxon>Pleuronectidae</taxon>
        <taxon>Pleuronectes</taxon>
    </lineage>
</organism>
<evidence type="ECO:0000313" key="2">
    <source>
        <dbReference type="EMBL" id="CAB1428011.1"/>
    </source>
</evidence>
<evidence type="ECO:0000313" key="3">
    <source>
        <dbReference type="Proteomes" id="UP001153269"/>
    </source>
</evidence>
<accession>A0A9N7YJT7</accession>
<dbReference type="EMBL" id="CADEAL010001013">
    <property type="protein sequence ID" value="CAB1428011.1"/>
    <property type="molecule type" value="Genomic_DNA"/>
</dbReference>
<dbReference type="Proteomes" id="UP001153269">
    <property type="component" value="Unassembled WGS sequence"/>
</dbReference>
<sequence length="71" mass="7590">MKKKKELKLFLSWKVVPGERRGEAAVSPAVCGRRGSVLRLRGGGSSLRDPGAPSPSVRSAGRVQLLGFQES</sequence>
<name>A0A9N7YJT7_PLEPL</name>
<protein>
    <submittedName>
        <fullName evidence="2">Uncharacterized protein</fullName>
    </submittedName>
</protein>
<dbReference type="AlphaFoldDB" id="A0A9N7YJT7"/>
<feature type="region of interest" description="Disordered" evidence="1">
    <location>
        <begin position="41"/>
        <end position="60"/>
    </location>
</feature>
<reference evidence="2" key="1">
    <citation type="submission" date="2020-03" db="EMBL/GenBank/DDBJ databases">
        <authorList>
            <person name="Weist P."/>
        </authorList>
    </citation>
    <scope>NUCLEOTIDE SEQUENCE</scope>
</reference>
<comment type="caution">
    <text evidence="2">The sequence shown here is derived from an EMBL/GenBank/DDBJ whole genome shotgun (WGS) entry which is preliminary data.</text>
</comment>
<evidence type="ECO:0000256" key="1">
    <source>
        <dbReference type="SAM" id="MobiDB-lite"/>
    </source>
</evidence>
<gene>
    <name evidence="2" type="ORF">PLEPLA_LOCUS15965</name>
</gene>